<dbReference type="NCBIfam" id="TIGR01764">
    <property type="entry name" value="excise"/>
    <property type="match status" value="1"/>
</dbReference>
<accession>A0A9J6R8V5</accession>
<comment type="caution">
    <text evidence="1">The sequence shown here is derived from an EMBL/GenBank/DDBJ whole genome shotgun (WGS) entry which is preliminary data.</text>
</comment>
<keyword evidence="2" id="KW-1185">Reference proteome</keyword>
<keyword evidence="1" id="KW-0238">DNA-binding</keyword>
<name>A0A9J6R8V5_9BACI</name>
<evidence type="ECO:0000313" key="1">
    <source>
        <dbReference type="EMBL" id="MCZ0701684.1"/>
    </source>
</evidence>
<dbReference type="GO" id="GO:0003677">
    <property type="term" value="F:DNA binding"/>
    <property type="evidence" value="ECO:0007669"/>
    <property type="project" value="UniProtKB-KW"/>
</dbReference>
<organism evidence="1 2">
    <name type="scientific">Natronobacillus azotifigens</name>
    <dbReference type="NCBI Taxonomy" id="472978"/>
    <lineage>
        <taxon>Bacteria</taxon>
        <taxon>Bacillati</taxon>
        <taxon>Bacillota</taxon>
        <taxon>Bacilli</taxon>
        <taxon>Bacillales</taxon>
        <taxon>Bacillaceae</taxon>
        <taxon>Natronobacillus</taxon>
    </lineage>
</organism>
<gene>
    <name evidence="1" type="ORF">OWO01_00480</name>
</gene>
<proteinExistence type="predicted"/>
<dbReference type="RefSeq" id="WP_268778451.1">
    <property type="nucleotide sequence ID" value="NZ_JAPRAT010000001.1"/>
</dbReference>
<reference evidence="1" key="1">
    <citation type="submission" date="2022-11" db="EMBL/GenBank/DDBJ databases">
        <title>WGS of Natronobacillus azotifigens 24KS-1, an anaerobic diazotrophic haloalkaliphile from soda-rich habitats.</title>
        <authorList>
            <person name="Sorokin D.Y."/>
            <person name="Merkel A.Y."/>
        </authorList>
    </citation>
    <scope>NUCLEOTIDE SEQUENCE</scope>
    <source>
        <strain evidence="1">24KS-1</strain>
    </source>
</reference>
<sequence>MYISIKETADYLEISEPEVRQLIFQQKIRALYDGENYLLNKDQFQTHQKQMEKYRQMMQEYLQEPIPEDIDIKDED</sequence>
<protein>
    <submittedName>
        <fullName evidence="1">Excisionase family DNA-binding protein</fullName>
    </submittedName>
</protein>
<dbReference type="EMBL" id="JAPRAT010000001">
    <property type="protein sequence ID" value="MCZ0701684.1"/>
    <property type="molecule type" value="Genomic_DNA"/>
</dbReference>
<evidence type="ECO:0000313" key="2">
    <source>
        <dbReference type="Proteomes" id="UP001084197"/>
    </source>
</evidence>
<dbReference type="InterPro" id="IPR010093">
    <property type="entry name" value="SinI_DNA-bd"/>
</dbReference>
<dbReference type="Proteomes" id="UP001084197">
    <property type="component" value="Unassembled WGS sequence"/>
</dbReference>
<dbReference type="AlphaFoldDB" id="A0A9J6R8V5"/>